<organism evidence="1 2">
    <name type="scientific">Letharia columbiana</name>
    <dbReference type="NCBI Taxonomy" id="112416"/>
    <lineage>
        <taxon>Eukaryota</taxon>
        <taxon>Fungi</taxon>
        <taxon>Dikarya</taxon>
        <taxon>Ascomycota</taxon>
        <taxon>Pezizomycotina</taxon>
        <taxon>Lecanoromycetes</taxon>
        <taxon>OSLEUM clade</taxon>
        <taxon>Lecanoromycetidae</taxon>
        <taxon>Lecanorales</taxon>
        <taxon>Lecanorineae</taxon>
        <taxon>Parmeliaceae</taxon>
        <taxon>Letharia</taxon>
    </lineage>
</organism>
<name>A0A8H6G1R5_9LECA</name>
<protein>
    <submittedName>
        <fullName evidence="1">Uncharacterized protein</fullName>
    </submittedName>
</protein>
<comment type="caution">
    <text evidence="1">The sequence shown here is derived from an EMBL/GenBank/DDBJ whole genome shotgun (WGS) entry which is preliminary data.</text>
</comment>
<accession>A0A8H6G1R5</accession>
<dbReference type="AlphaFoldDB" id="A0A8H6G1R5"/>
<gene>
    <name evidence="1" type="ORF">HO173_003241</name>
</gene>
<reference evidence="1 2" key="1">
    <citation type="journal article" date="2020" name="Genomics">
        <title>Complete, high-quality genomes from long-read metagenomic sequencing of two wolf lichen thalli reveals enigmatic genome architecture.</title>
        <authorList>
            <person name="McKenzie S.K."/>
            <person name="Walston R.F."/>
            <person name="Allen J.L."/>
        </authorList>
    </citation>
    <scope>NUCLEOTIDE SEQUENCE [LARGE SCALE GENOMIC DNA]</scope>
    <source>
        <strain evidence="1">WasteWater2</strain>
    </source>
</reference>
<proteinExistence type="predicted"/>
<dbReference type="Proteomes" id="UP000578531">
    <property type="component" value="Unassembled WGS sequence"/>
</dbReference>
<evidence type="ECO:0000313" key="1">
    <source>
        <dbReference type="EMBL" id="KAF6238735.1"/>
    </source>
</evidence>
<dbReference type="GeneID" id="59284910"/>
<keyword evidence="2" id="KW-1185">Reference proteome</keyword>
<sequence>MPASLPNPFPPRIYLASSQPCDTRAQARAGLSSMDKLPTEMVPLYDDPVSIIEHAVKVAKSLTKD</sequence>
<evidence type="ECO:0000313" key="2">
    <source>
        <dbReference type="Proteomes" id="UP000578531"/>
    </source>
</evidence>
<dbReference type="RefSeq" id="XP_037168034.1">
    <property type="nucleotide sequence ID" value="XM_037305169.1"/>
</dbReference>
<dbReference type="EMBL" id="JACCJC010000008">
    <property type="protein sequence ID" value="KAF6238735.1"/>
    <property type="molecule type" value="Genomic_DNA"/>
</dbReference>